<reference evidence="11 12" key="1">
    <citation type="submission" date="2024-03" db="EMBL/GenBank/DDBJ databases">
        <title>Natural products discovery in diverse microorganisms through a two-stage MS feature dereplication strategy.</title>
        <authorList>
            <person name="Zhang R."/>
        </authorList>
    </citation>
    <scope>NUCLEOTIDE SEQUENCE [LARGE SCALE GENOMIC DNA]</scope>
    <source>
        <strain evidence="11 12">18930</strain>
    </source>
</reference>
<feature type="domain" description="ABC transmembrane type-1" evidence="10">
    <location>
        <begin position="71"/>
        <end position="274"/>
    </location>
</feature>
<dbReference type="PROSITE" id="PS50928">
    <property type="entry name" value="ABC_TM1"/>
    <property type="match status" value="1"/>
</dbReference>
<evidence type="ECO:0000256" key="7">
    <source>
        <dbReference type="ARBA" id="ARBA00023136"/>
    </source>
</evidence>
<dbReference type="Proteomes" id="UP001432000">
    <property type="component" value="Chromosome"/>
</dbReference>
<keyword evidence="2 8" id="KW-0813">Transport</keyword>
<feature type="transmembrane region" description="Helical" evidence="8">
    <location>
        <begin position="30"/>
        <end position="48"/>
    </location>
</feature>
<dbReference type="CDD" id="cd06261">
    <property type="entry name" value="TM_PBP2"/>
    <property type="match status" value="1"/>
</dbReference>
<keyword evidence="4 8" id="KW-0812">Transmembrane</keyword>
<feature type="transmembrane region" description="Helical" evidence="8">
    <location>
        <begin position="109"/>
        <end position="134"/>
    </location>
</feature>
<comment type="similarity">
    <text evidence="8">Belongs to the binding-protein-dependent transport system permease family.</text>
</comment>
<dbReference type="Pfam" id="PF00528">
    <property type="entry name" value="BPD_transp_1"/>
    <property type="match status" value="1"/>
</dbReference>
<dbReference type="InterPro" id="IPR043429">
    <property type="entry name" value="ArtM/GltK/GlnP/TcyL/YhdX-like"/>
</dbReference>
<dbReference type="EMBL" id="CP147846">
    <property type="protein sequence ID" value="WXG68758.1"/>
    <property type="molecule type" value="Genomic_DNA"/>
</dbReference>
<name>A0ABZ2PLJ1_9NOCA</name>
<evidence type="ECO:0000313" key="12">
    <source>
        <dbReference type="Proteomes" id="UP001432000"/>
    </source>
</evidence>
<evidence type="ECO:0000313" key="11">
    <source>
        <dbReference type="EMBL" id="WXG68758.1"/>
    </source>
</evidence>
<evidence type="ECO:0000256" key="1">
    <source>
        <dbReference type="ARBA" id="ARBA00004651"/>
    </source>
</evidence>
<comment type="subcellular location">
    <subcellularLocation>
        <location evidence="1 8">Cell membrane</location>
        <topology evidence="1 8">Multi-pass membrane protein</topology>
    </subcellularLocation>
</comment>
<evidence type="ECO:0000256" key="6">
    <source>
        <dbReference type="ARBA" id="ARBA00022989"/>
    </source>
</evidence>
<evidence type="ECO:0000256" key="8">
    <source>
        <dbReference type="RuleBase" id="RU363032"/>
    </source>
</evidence>
<sequence>MNVQVPVQSPVISRHDEIAPIARRWHVGRIVGAAIAAIIVALLAQSFFTNEAVNWPMVRQYFFSESILDGLEMTLLLTAVSMAIALILATLIANMRLSENPVLRAVSSAYVWLFRGIPLLVLLILMFNFALLYPTISLSLPGVGTLWSASSQDLISPFWAAIIAFSVHQSSYTSEVIRSSILAVSTGQVEAAEALGMSKLRTFRRIVLPQALRIAVPPIANDTINLLKGTALVAFISVADLLYSVQQIYTRNFQVVPLLIVATIWYVLIVSVMSVGQTALERRLGRSSKAKRSPAAKLTKSRQGKTS</sequence>
<feature type="region of interest" description="Disordered" evidence="9">
    <location>
        <begin position="286"/>
        <end position="307"/>
    </location>
</feature>
<dbReference type="SUPFAM" id="SSF161098">
    <property type="entry name" value="MetI-like"/>
    <property type="match status" value="1"/>
</dbReference>
<dbReference type="InterPro" id="IPR000515">
    <property type="entry name" value="MetI-like"/>
</dbReference>
<evidence type="ECO:0000256" key="3">
    <source>
        <dbReference type="ARBA" id="ARBA00022475"/>
    </source>
</evidence>
<feature type="transmembrane region" description="Helical" evidence="8">
    <location>
        <begin position="75"/>
        <end position="97"/>
    </location>
</feature>
<organism evidence="11 12">
    <name type="scientific">Rhodococcus sovatensis</name>
    <dbReference type="NCBI Taxonomy" id="1805840"/>
    <lineage>
        <taxon>Bacteria</taxon>
        <taxon>Bacillati</taxon>
        <taxon>Actinomycetota</taxon>
        <taxon>Actinomycetes</taxon>
        <taxon>Mycobacteriales</taxon>
        <taxon>Nocardiaceae</taxon>
        <taxon>Rhodococcus</taxon>
    </lineage>
</organism>
<dbReference type="PANTHER" id="PTHR30614:SF0">
    <property type="entry name" value="L-CYSTINE TRANSPORT SYSTEM PERMEASE PROTEIN TCYL"/>
    <property type="match status" value="1"/>
</dbReference>
<keyword evidence="6 8" id="KW-1133">Transmembrane helix</keyword>
<gene>
    <name evidence="11" type="ORF">WDS16_26850</name>
</gene>
<keyword evidence="12" id="KW-1185">Reference proteome</keyword>
<dbReference type="RefSeq" id="WP_338889161.1">
    <property type="nucleotide sequence ID" value="NZ_CP147846.1"/>
</dbReference>
<feature type="transmembrane region" description="Helical" evidence="8">
    <location>
        <begin position="255"/>
        <end position="276"/>
    </location>
</feature>
<dbReference type="InterPro" id="IPR035906">
    <property type="entry name" value="MetI-like_sf"/>
</dbReference>
<keyword evidence="7 8" id="KW-0472">Membrane</keyword>
<evidence type="ECO:0000256" key="2">
    <source>
        <dbReference type="ARBA" id="ARBA00022448"/>
    </source>
</evidence>
<protein>
    <submittedName>
        <fullName evidence="11">Amino acid ABC transporter permease</fullName>
    </submittedName>
</protein>
<proteinExistence type="inferred from homology"/>
<dbReference type="PANTHER" id="PTHR30614">
    <property type="entry name" value="MEMBRANE COMPONENT OF AMINO ACID ABC TRANSPORTER"/>
    <property type="match status" value="1"/>
</dbReference>
<evidence type="ECO:0000256" key="9">
    <source>
        <dbReference type="SAM" id="MobiDB-lite"/>
    </source>
</evidence>
<keyword evidence="3" id="KW-1003">Cell membrane</keyword>
<evidence type="ECO:0000259" key="10">
    <source>
        <dbReference type="PROSITE" id="PS50928"/>
    </source>
</evidence>
<keyword evidence="5" id="KW-0029">Amino-acid transport</keyword>
<dbReference type="InterPro" id="IPR010065">
    <property type="entry name" value="AA_ABC_transptr_permease_3TM"/>
</dbReference>
<evidence type="ECO:0000256" key="4">
    <source>
        <dbReference type="ARBA" id="ARBA00022692"/>
    </source>
</evidence>
<dbReference type="Gene3D" id="1.10.3720.10">
    <property type="entry name" value="MetI-like"/>
    <property type="match status" value="1"/>
</dbReference>
<evidence type="ECO:0000256" key="5">
    <source>
        <dbReference type="ARBA" id="ARBA00022970"/>
    </source>
</evidence>
<accession>A0ABZ2PLJ1</accession>
<feature type="transmembrane region" description="Helical" evidence="8">
    <location>
        <begin position="231"/>
        <end position="249"/>
    </location>
</feature>
<dbReference type="NCBIfam" id="TIGR01726">
    <property type="entry name" value="HEQRo_perm_3TM"/>
    <property type="match status" value="1"/>
</dbReference>